<sequence length="252" mass="29859">MILFFLLGSLYFFFATLFKRIFKIREEKKKKAYQEEIDQILFRILFGKEDGEETNFSLAGKSKLYQKVMIKSLIGLHQNFSGASVEKLENFYVQSGLVNYSLKKLQARSWVLKVEGMRDLSSLNYQAAYDKIKAIKFDRNDMVQQEKLIAKIRLKGLKELWAFRESSVYFNDWTQSNILFAIKRFKVPPVDNLPELLQSKNESVALLGIRLIHYYHDIKQLEVLEYFRGKTQRKKLINEIDFLLHKKRFSKV</sequence>
<dbReference type="OrthoDB" id="1348213at2"/>
<gene>
    <name evidence="1" type="ORF">SAMN04488104_10365</name>
</gene>
<evidence type="ECO:0000313" key="1">
    <source>
        <dbReference type="EMBL" id="SDD54028.1"/>
    </source>
</evidence>
<proteinExistence type="predicted"/>
<name>A0A1G6VKE8_9BACT</name>
<accession>A0A1G6VKE8</accession>
<dbReference type="Proteomes" id="UP000199060">
    <property type="component" value="Unassembled WGS sequence"/>
</dbReference>
<keyword evidence="2" id="KW-1185">Reference proteome</keyword>
<dbReference type="EMBL" id="FNAC01000036">
    <property type="protein sequence ID" value="SDD54028.1"/>
    <property type="molecule type" value="Genomic_DNA"/>
</dbReference>
<reference evidence="2" key="1">
    <citation type="submission" date="2016-10" db="EMBL/GenBank/DDBJ databases">
        <authorList>
            <person name="Varghese N."/>
            <person name="Submissions S."/>
        </authorList>
    </citation>
    <scope>NUCLEOTIDE SEQUENCE [LARGE SCALE GENOMIC DNA]</scope>
    <source>
        <strain evidence="2">DSM 23095</strain>
    </source>
</reference>
<dbReference type="AlphaFoldDB" id="A0A1G6VKE8"/>
<protein>
    <submittedName>
        <fullName evidence="1">Uncharacterized protein</fullName>
    </submittedName>
</protein>
<dbReference type="STRING" id="686796.SAMN04488104_10365"/>
<organism evidence="1 2">
    <name type="scientific">Algoriphagus faecimaris</name>
    <dbReference type="NCBI Taxonomy" id="686796"/>
    <lineage>
        <taxon>Bacteria</taxon>
        <taxon>Pseudomonadati</taxon>
        <taxon>Bacteroidota</taxon>
        <taxon>Cytophagia</taxon>
        <taxon>Cytophagales</taxon>
        <taxon>Cyclobacteriaceae</taxon>
        <taxon>Algoriphagus</taxon>
    </lineage>
</organism>
<evidence type="ECO:0000313" key="2">
    <source>
        <dbReference type="Proteomes" id="UP000199060"/>
    </source>
</evidence>
<dbReference type="RefSeq" id="WP_139162764.1">
    <property type="nucleotide sequence ID" value="NZ_FNAC01000036.1"/>
</dbReference>